<reference evidence="1 2" key="1">
    <citation type="journal article" date="2018" name="BMC Genomics">
        <title>Genomic comparison of Trypanosoma conorhini and Trypanosoma rangeli to Trypanosoma cruzi strains of high and low virulence.</title>
        <authorList>
            <person name="Bradwell K.R."/>
            <person name="Koparde V.N."/>
            <person name="Matveyev A.V."/>
            <person name="Serrano M.G."/>
            <person name="Alves J.M."/>
            <person name="Parikh H."/>
            <person name="Huang B."/>
            <person name="Lee V."/>
            <person name="Espinosa-Alvarez O."/>
            <person name="Ortiz P.A."/>
            <person name="Costa-Martins A.G."/>
            <person name="Teixeira M.M."/>
            <person name="Buck G.A."/>
        </authorList>
    </citation>
    <scope>NUCLEOTIDE SEQUENCE [LARGE SCALE GENOMIC DNA]</scope>
    <source>
        <strain evidence="1 2">AM80</strain>
    </source>
</reference>
<dbReference type="RefSeq" id="XP_029235424.1">
    <property type="nucleotide sequence ID" value="XM_029384730.1"/>
</dbReference>
<comment type="caution">
    <text evidence="1">The sequence shown here is derived from an EMBL/GenBank/DDBJ whole genome shotgun (WGS) entry which is preliminary data.</text>
</comment>
<evidence type="ECO:0000313" key="1">
    <source>
        <dbReference type="EMBL" id="RNE99843.1"/>
    </source>
</evidence>
<gene>
    <name evidence="1" type="ORF">TraAM80_07963</name>
</gene>
<dbReference type="GeneID" id="40331896"/>
<keyword evidence="2" id="KW-1185">Reference proteome</keyword>
<evidence type="ECO:0000313" key="2">
    <source>
        <dbReference type="Proteomes" id="UP000283634"/>
    </source>
</evidence>
<proteinExistence type="predicted"/>
<dbReference type="Proteomes" id="UP000283634">
    <property type="component" value="Unassembled WGS sequence"/>
</dbReference>
<dbReference type="AlphaFoldDB" id="A0A422N310"/>
<organism evidence="1 2">
    <name type="scientific">Trypanosoma rangeli</name>
    <dbReference type="NCBI Taxonomy" id="5698"/>
    <lineage>
        <taxon>Eukaryota</taxon>
        <taxon>Discoba</taxon>
        <taxon>Euglenozoa</taxon>
        <taxon>Kinetoplastea</taxon>
        <taxon>Metakinetoplastina</taxon>
        <taxon>Trypanosomatida</taxon>
        <taxon>Trypanosomatidae</taxon>
        <taxon>Trypanosoma</taxon>
        <taxon>Herpetosoma</taxon>
    </lineage>
</organism>
<dbReference type="EMBL" id="MKGL01000361">
    <property type="protein sequence ID" value="RNE99843.1"/>
    <property type="molecule type" value="Genomic_DNA"/>
</dbReference>
<sequence>MLQIFYCGCSCGLACIAQVPSRVHAAYVFPGSVGCSASAGWRFFFFEDLQDEEMVLSTSCFLEELQQSLLRSNAPLCVVCGKVHVYESPSTSSRPSQPVLLRSVPRERRGVRKRLQRFHSPLVVNAHV</sequence>
<accession>A0A422N310</accession>
<name>A0A422N310_TRYRA</name>
<protein>
    <submittedName>
        <fullName evidence="1">Uncharacterized protein</fullName>
    </submittedName>
</protein>